<dbReference type="STRING" id="993070.AS031_12420"/>
<organism evidence="2 3">
    <name type="scientific">Pseudarthrobacter enclensis</name>
    <dbReference type="NCBI Taxonomy" id="993070"/>
    <lineage>
        <taxon>Bacteria</taxon>
        <taxon>Bacillati</taxon>
        <taxon>Actinomycetota</taxon>
        <taxon>Actinomycetes</taxon>
        <taxon>Micrococcales</taxon>
        <taxon>Micrococcaceae</taxon>
        <taxon>Pseudarthrobacter</taxon>
    </lineage>
</organism>
<keyword evidence="3" id="KW-1185">Reference proteome</keyword>
<comment type="caution">
    <text evidence="2">The sequence shown here is derived from an EMBL/GenBank/DDBJ whole genome shotgun (WGS) entry which is preliminary data.</text>
</comment>
<dbReference type="EMBL" id="LNQM01000004">
    <property type="protein sequence ID" value="KSU76157.1"/>
    <property type="molecule type" value="Genomic_DNA"/>
</dbReference>
<dbReference type="Proteomes" id="UP000053199">
    <property type="component" value="Unassembled WGS sequence"/>
</dbReference>
<evidence type="ECO:0000259" key="1">
    <source>
        <dbReference type="Pfam" id="PF17032"/>
    </source>
</evidence>
<dbReference type="InterPro" id="IPR031493">
    <property type="entry name" value="Zinc_ribbon_15"/>
</dbReference>
<accession>A0A0V8IN26</accession>
<reference evidence="2 3" key="1">
    <citation type="journal article" date="2014" name="Arch. Microbiol.">
        <title>Arthrobacter enclensis sp. nov., isolated from sediment sample.</title>
        <authorList>
            <person name="Dastager S.G."/>
            <person name="Liu Q."/>
            <person name="Tang S.K."/>
            <person name="Krishnamurthi S."/>
            <person name="Lee J.C."/>
            <person name="Li W.J."/>
        </authorList>
    </citation>
    <scope>NUCLEOTIDE SEQUENCE [LARGE SCALE GENOMIC DNA]</scope>
    <source>
        <strain evidence="2 3">NIO-1008</strain>
    </source>
</reference>
<feature type="domain" description="Zinc-ribbon 15" evidence="1">
    <location>
        <begin position="20"/>
        <end position="67"/>
    </location>
</feature>
<protein>
    <recommendedName>
        <fullName evidence="1">Zinc-ribbon 15 domain-containing protein</fullName>
    </recommendedName>
</protein>
<proteinExistence type="predicted"/>
<evidence type="ECO:0000313" key="2">
    <source>
        <dbReference type="EMBL" id="KSU76157.1"/>
    </source>
</evidence>
<dbReference type="AlphaFoldDB" id="A0A0V8IN26"/>
<dbReference type="OrthoDB" id="4377018at2"/>
<dbReference type="RefSeq" id="WP_058268449.1">
    <property type="nucleotide sequence ID" value="NZ_FMAZ01000004.1"/>
</dbReference>
<name>A0A0V8IN26_9MICC</name>
<dbReference type="Pfam" id="PF17032">
    <property type="entry name" value="Zn_ribbon_15"/>
    <property type="match status" value="1"/>
</dbReference>
<evidence type="ECO:0000313" key="3">
    <source>
        <dbReference type="Proteomes" id="UP000053199"/>
    </source>
</evidence>
<gene>
    <name evidence="2" type="ORF">AS031_12420</name>
</gene>
<sequence>MLLLFGFKTSDKALPGKHATCWRCHAYAHHTLVERTTKFTLFFIPVLTTARKFHITCTNCGCVSSISGHQKRALEQRG</sequence>